<dbReference type="Gene3D" id="3.30.2350.10">
    <property type="entry name" value="Pseudouridine synthase"/>
    <property type="match status" value="1"/>
</dbReference>
<dbReference type="InterPro" id="IPR050188">
    <property type="entry name" value="RluA_PseudoU_synthase"/>
</dbReference>
<gene>
    <name evidence="6" type="ORF">EDM56_13435</name>
</gene>
<name>A0A3M8DI97_9BACL</name>
<comment type="similarity">
    <text evidence="2 4">Belongs to the pseudouridine synthase RluA family.</text>
</comment>
<organism evidence="6 7">
    <name type="scientific">Brevibacillus fluminis</name>
    <dbReference type="NCBI Taxonomy" id="511487"/>
    <lineage>
        <taxon>Bacteria</taxon>
        <taxon>Bacillati</taxon>
        <taxon>Bacillota</taxon>
        <taxon>Bacilli</taxon>
        <taxon>Bacillales</taxon>
        <taxon>Paenibacillaceae</taxon>
        <taxon>Brevibacillus</taxon>
    </lineage>
</organism>
<feature type="active site" evidence="3">
    <location>
        <position position="135"/>
    </location>
</feature>
<feature type="domain" description="Pseudouridine synthase RsuA/RluA-like" evidence="5">
    <location>
        <begin position="88"/>
        <end position="238"/>
    </location>
</feature>
<evidence type="ECO:0000259" key="5">
    <source>
        <dbReference type="Pfam" id="PF00849"/>
    </source>
</evidence>
<dbReference type="InterPro" id="IPR006145">
    <property type="entry name" value="PsdUridine_synth_RsuA/RluA"/>
</dbReference>
<evidence type="ECO:0000256" key="2">
    <source>
        <dbReference type="ARBA" id="ARBA00010876"/>
    </source>
</evidence>
<proteinExistence type="inferred from homology"/>
<evidence type="ECO:0000256" key="4">
    <source>
        <dbReference type="RuleBase" id="RU362028"/>
    </source>
</evidence>
<dbReference type="PROSITE" id="PS01129">
    <property type="entry name" value="PSI_RLU"/>
    <property type="match status" value="1"/>
</dbReference>
<reference evidence="6 7" key="1">
    <citation type="submission" date="2018-10" db="EMBL/GenBank/DDBJ databases">
        <title>Phylogenomics of Brevibacillus.</title>
        <authorList>
            <person name="Dunlap C."/>
        </authorList>
    </citation>
    <scope>NUCLEOTIDE SEQUENCE [LARGE SCALE GENOMIC DNA]</scope>
    <source>
        <strain evidence="6 7">JCM 15716</strain>
    </source>
</reference>
<comment type="function">
    <text evidence="4">Responsible for synthesis of pseudouridine from uracil.</text>
</comment>
<dbReference type="GO" id="GO:0009982">
    <property type="term" value="F:pseudouridine synthase activity"/>
    <property type="evidence" value="ECO:0007669"/>
    <property type="project" value="InterPro"/>
</dbReference>
<dbReference type="Pfam" id="PF00849">
    <property type="entry name" value="PseudoU_synth_2"/>
    <property type="match status" value="1"/>
</dbReference>
<dbReference type="InterPro" id="IPR020103">
    <property type="entry name" value="PsdUridine_synth_cat_dom_sf"/>
</dbReference>
<evidence type="ECO:0000313" key="6">
    <source>
        <dbReference type="EMBL" id="RNB87823.1"/>
    </source>
</evidence>
<dbReference type="EMBL" id="RHHQ01000010">
    <property type="protein sequence ID" value="RNB87823.1"/>
    <property type="molecule type" value="Genomic_DNA"/>
</dbReference>
<dbReference type="Proteomes" id="UP000271031">
    <property type="component" value="Unassembled WGS sequence"/>
</dbReference>
<dbReference type="InterPro" id="IPR006224">
    <property type="entry name" value="PsdUridine_synth_RluA-like_CS"/>
</dbReference>
<dbReference type="CDD" id="cd02869">
    <property type="entry name" value="PseudoU_synth_RluA_like"/>
    <property type="match status" value="1"/>
</dbReference>
<evidence type="ECO:0000256" key="3">
    <source>
        <dbReference type="PIRSR" id="PIRSR606225-1"/>
    </source>
</evidence>
<comment type="catalytic activity">
    <reaction evidence="1 4">
        <text>a uridine in RNA = a pseudouridine in RNA</text>
        <dbReference type="Rhea" id="RHEA:48348"/>
        <dbReference type="Rhea" id="RHEA-COMP:12068"/>
        <dbReference type="Rhea" id="RHEA-COMP:12069"/>
        <dbReference type="ChEBI" id="CHEBI:65314"/>
        <dbReference type="ChEBI" id="CHEBI:65315"/>
    </reaction>
</comment>
<dbReference type="GO" id="GO:0000455">
    <property type="term" value="P:enzyme-directed rRNA pseudouridine synthesis"/>
    <property type="evidence" value="ECO:0007669"/>
    <property type="project" value="TreeGrafter"/>
</dbReference>
<evidence type="ECO:0000313" key="7">
    <source>
        <dbReference type="Proteomes" id="UP000271031"/>
    </source>
</evidence>
<accession>A0A3M8DI97</accession>
<dbReference type="GO" id="GO:0003723">
    <property type="term" value="F:RNA binding"/>
    <property type="evidence" value="ECO:0007669"/>
    <property type="project" value="InterPro"/>
</dbReference>
<dbReference type="EC" id="5.4.99.-" evidence="4"/>
<keyword evidence="7" id="KW-1185">Reference proteome</keyword>
<sequence length="293" mass="33708">MEKVLSFTACERQQGKTVRDVLQQEYGVSRRLLIRAKHEGRILVNGSDVYVNHVLKADDEVIVMIQEETAETIEPQAMPIEVRFEDEDLLIVAKPAGLVVHPTRTHEDGTLANGVIAYWLANGEERKFRPVNRLDKDTSGLMIIAKNQWAHEQCSRMQKDRTILRTYVAAVHGMVEQEEGTIDAPIGLADHSIIERTVRADGQPARTHYRVLKREDGYTWVELRLDTGRTHQIRVHMRYLGHPLVGDDLYGGKRELIDRQALHAWRLEFAHPRSKELLCFEEPLPNDMRLLEK</sequence>
<dbReference type="SUPFAM" id="SSF55120">
    <property type="entry name" value="Pseudouridine synthase"/>
    <property type="match status" value="1"/>
</dbReference>
<dbReference type="NCBIfam" id="TIGR00005">
    <property type="entry name" value="rluA_subfam"/>
    <property type="match status" value="1"/>
</dbReference>
<keyword evidence="4" id="KW-0413">Isomerase</keyword>
<dbReference type="OrthoDB" id="9773999at2"/>
<dbReference type="GO" id="GO:0140098">
    <property type="term" value="F:catalytic activity, acting on RNA"/>
    <property type="evidence" value="ECO:0007669"/>
    <property type="project" value="UniProtKB-ARBA"/>
</dbReference>
<dbReference type="RefSeq" id="WP_122918428.1">
    <property type="nucleotide sequence ID" value="NZ_RHHQ01000010.1"/>
</dbReference>
<protein>
    <recommendedName>
        <fullName evidence="4">Pseudouridine synthase</fullName>
        <ecNumber evidence="4">5.4.99.-</ecNumber>
    </recommendedName>
</protein>
<dbReference type="InterPro" id="IPR006225">
    <property type="entry name" value="PsdUridine_synth_RluC/D"/>
</dbReference>
<dbReference type="AlphaFoldDB" id="A0A3M8DI97"/>
<dbReference type="PANTHER" id="PTHR21600">
    <property type="entry name" value="MITOCHONDRIAL RNA PSEUDOURIDINE SYNTHASE"/>
    <property type="match status" value="1"/>
</dbReference>
<comment type="caution">
    <text evidence="6">The sequence shown here is derived from an EMBL/GenBank/DDBJ whole genome shotgun (WGS) entry which is preliminary data.</text>
</comment>
<evidence type="ECO:0000256" key="1">
    <source>
        <dbReference type="ARBA" id="ARBA00000073"/>
    </source>
</evidence>
<dbReference type="PANTHER" id="PTHR21600:SF35">
    <property type="entry name" value="PSEUDOURIDINE SYNTHASE"/>
    <property type="match status" value="1"/>
</dbReference>